<name>C9Y902_CURXX</name>
<protein>
    <submittedName>
        <fullName evidence="1">Uncharacterized protein</fullName>
    </submittedName>
</protein>
<dbReference type="AlphaFoldDB" id="C9Y902"/>
<proteinExistence type="predicted"/>
<organism evidence="1">
    <name type="scientific">Curvibacter symbiont subsp. Hydra magnipapillata</name>
    <dbReference type="NCBI Taxonomy" id="667019"/>
    <lineage>
        <taxon>Bacteria</taxon>
        <taxon>Pseudomonadati</taxon>
        <taxon>Pseudomonadota</taxon>
        <taxon>Betaproteobacteria</taxon>
        <taxon>Burkholderiales</taxon>
        <taxon>Comamonadaceae</taxon>
        <taxon>Curvibacter</taxon>
    </lineage>
</organism>
<gene>
    <name evidence="1" type="ORF">Csp_A06030</name>
</gene>
<reference evidence="1" key="1">
    <citation type="journal article" date="2010" name="Nature">
        <title>The dynamic genome of Hydra.</title>
        <authorList>
            <person name="Chapman J.A."/>
            <person name="Kirkness E.F."/>
            <person name="Simakov O."/>
            <person name="Hampson S.E."/>
            <person name="Mitros T."/>
            <person name="Weinmaier T."/>
            <person name="Rattei T."/>
            <person name="Balasubramanian P.G."/>
            <person name="Borman J."/>
            <person name="Busam D."/>
            <person name="Disbennett K."/>
            <person name="Pfannkoch C."/>
            <person name="Sumin N."/>
            <person name="Sutton G."/>
            <person name="Viswanathan L."/>
            <person name="Walenz B."/>
            <person name="Goodstein D.M."/>
            <person name="Hellsten U."/>
            <person name="Kawashima T."/>
            <person name="Prochnik S.E."/>
            <person name="Putnam N.H."/>
            <person name="Shu S."/>
            <person name="Blumberg B."/>
            <person name="Dana C.E."/>
            <person name="Gee L."/>
            <person name="Kibler D.F."/>
            <person name="Law L."/>
            <person name="Lindgens D."/>
            <person name="Martinez D.E."/>
            <person name="Peng J."/>
            <person name="Wigge P.A."/>
            <person name="Bertulat B."/>
            <person name="Guder C."/>
            <person name="Nakamura Y."/>
            <person name="Ozbek S."/>
            <person name="Watanabe H."/>
            <person name="Khalturin K."/>
            <person name="Hemmrich G."/>
            <person name="Franke A."/>
            <person name="Augustin R."/>
            <person name="Fraune S."/>
            <person name="Hayakawa E."/>
            <person name="Hayakawa S."/>
            <person name="Hirose M."/>
            <person name="Hwang J."/>
            <person name="Ikeo K."/>
            <person name="Nishimiya-Fujisawa C."/>
            <person name="Ogura A."/>
            <person name="Takahashi T."/>
            <person name="Steinmetz P.R."/>
            <person name="Zhang X."/>
            <person name="Aufschnaiter R."/>
            <person name="Eder M.K."/>
            <person name="Gorny A.K."/>
            <person name="Salvenmoser W."/>
            <person name="Heimberg A.M."/>
            <person name="Wheeler B.M."/>
            <person name="Peterson K.J."/>
            <person name="Boettger A."/>
            <person name="Tischler P."/>
            <person name="Wolf A."/>
            <person name="Gojobori T."/>
            <person name="Remington K.A."/>
            <person name="Strausberg R.L."/>
            <person name="Venter J."/>
            <person name="Technau U."/>
            <person name="Hobmayer B."/>
            <person name="Bosch T.C."/>
            <person name="Holstein T.W."/>
            <person name="Fujisawa T."/>
            <person name="Bode H.R."/>
            <person name="David C.N."/>
            <person name="Rokhsar D.S."/>
            <person name="Steele R.E."/>
        </authorList>
    </citation>
    <scope>NUCLEOTIDE SEQUENCE</scope>
</reference>
<dbReference type="EMBL" id="FN543104">
    <property type="protein sequence ID" value="CBA28188.1"/>
    <property type="molecule type" value="Genomic_DNA"/>
</dbReference>
<evidence type="ECO:0000313" key="1">
    <source>
        <dbReference type="EMBL" id="CBA28188.1"/>
    </source>
</evidence>
<sequence length="38" mass="4276">MAGIRNPKAQGNIEISAERACHHLVLASHLFHKLAERR</sequence>
<accession>C9Y902</accession>